<organism evidence="8 9">
    <name type="scientific">Hydrogenovibrio marinus</name>
    <dbReference type="NCBI Taxonomy" id="28885"/>
    <lineage>
        <taxon>Bacteria</taxon>
        <taxon>Pseudomonadati</taxon>
        <taxon>Pseudomonadota</taxon>
        <taxon>Gammaproteobacteria</taxon>
        <taxon>Thiotrichales</taxon>
        <taxon>Piscirickettsiaceae</taxon>
        <taxon>Hydrogenovibrio</taxon>
    </lineage>
</organism>
<comment type="similarity">
    <text evidence="2 7">Belongs to the UPF0056 (MarC) family.</text>
</comment>
<evidence type="ECO:0000313" key="8">
    <source>
        <dbReference type="EMBL" id="KDN96069.1"/>
    </source>
</evidence>
<feature type="transmembrane region" description="Helical" evidence="7">
    <location>
        <begin position="160"/>
        <end position="183"/>
    </location>
</feature>
<proteinExistence type="inferred from homology"/>
<evidence type="ECO:0000256" key="2">
    <source>
        <dbReference type="ARBA" id="ARBA00009784"/>
    </source>
</evidence>
<reference evidence="8 9" key="1">
    <citation type="submission" date="2014-04" db="EMBL/GenBank/DDBJ databases">
        <title>Draft genome sequence of Hydrogenovibrio marinus MH-110, a model organism for aerobic H2 metabolism.</title>
        <authorList>
            <person name="Cha H.J."/>
            <person name="Jo B.H."/>
            <person name="Hwang B.H."/>
        </authorList>
    </citation>
    <scope>NUCLEOTIDE SEQUENCE [LARGE SCALE GENOMIC DNA]</scope>
    <source>
        <strain evidence="8 9">MH-110</strain>
    </source>
</reference>
<dbReference type="PANTHER" id="PTHR33508:SF1">
    <property type="entry name" value="UPF0056 MEMBRANE PROTEIN YHCE"/>
    <property type="match status" value="1"/>
</dbReference>
<dbReference type="EMBL" id="JMIU01000001">
    <property type="protein sequence ID" value="KDN96069.1"/>
    <property type="molecule type" value="Genomic_DNA"/>
</dbReference>
<dbReference type="PANTHER" id="PTHR33508">
    <property type="entry name" value="UPF0056 MEMBRANE PROTEIN YHCE"/>
    <property type="match status" value="1"/>
</dbReference>
<keyword evidence="3" id="KW-1003">Cell membrane</keyword>
<comment type="subcellular location">
    <subcellularLocation>
        <location evidence="1 7">Cell membrane</location>
        <topology evidence="1 7">Multi-pass membrane protein</topology>
    </subcellularLocation>
</comment>
<gene>
    <name evidence="8" type="ORF">EI16_07210</name>
</gene>
<keyword evidence="6 7" id="KW-0472">Membrane</keyword>
<comment type="caution">
    <text evidence="7">Lacks conserved residue(s) required for the propagation of feature annotation.</text>
</comment>
<dbReference type="Proteomes" id="UP000027341">
    <property type="component" value="Unassembled WGS sequence"/>
</dbReference>
<feature type="transmembrane region" description="Helical" evidence="7">
    <location>
        <begin position="31"/>
        <end position="50"/>
    </location>
</feature>
<keyword evidence="4 7" id="KW-0812">Transmembrane</keyword>
<accession>A0A066ZUX0</accession>
<dbReference type="AlphaFoldDB" id="A0A066ZUX0"/>
<keyword evidence="9" id="KW-1185">Reference proteome</keyword>
<evidence type="ECO:0000256" key="1">
    <source>
        <dbReference type="ARBA" id="ARBA00004651"/>
    </source>
</evidence>
<sequence>MGFFAIMNPIANTPIFLSLTSQDNTKTTKRIALRALLLAFVIVVAFSVLGKVIFDLFGITLPAFQITGGFIVLLIGYHMLQGNASSVHQLNEEDSQEAIDAKLSVAISPLAMPLLAGPGTIATAMNFSAGGSLFEMVTTILAFAVLCVITYFIFIFGERFVTFIGAGALGVITRMMGLILAVIGVQMLIEGIHGAFPLHVS</sequence>
<evidence type="ECO:0000256" key="4">
    <source>
        <dbReference type="ARBA" id="ARBA00022692"/>
    </source>
</evidence>
<evidence type="ECO:0000256" key="3">
    <source>
        <dbReference type="ARBA" id="ARBA00022475"/>
    </source>
</evidence>
<protein>
    <recommendedName>
        <fullName evidence="7">UPF0056 membrane protein</fullName>
    </recommendedName>
</protein>
<dbReference type="NCBIfam" id="TIGR00427">
    <property type="entry name" value="NAAT family transporter"/>
    <property type="match status" value="1"/>
</dbReference>
<comment type="caution">
    <text evidence="8">The sequence shown here is derived from an EMBL/GenBank/DDBJ whole genome shotgun (WGS) entry which is preliminary data.</text>
</comment>
<dbReference type="GO" id="GO:0005886">
    <property type="term" value="C:plasma membrane"/>
    <property type="evidence" value="ECO:0007669"/>
    <property type="project" value="UniProtKB-SubCell"/>
</dbReference>
<evidence type="ECO:0000313" key="9">
    <source>
        <dbReference type="Proteomes" id="UP000027341"/>
    </source>
</evidence>
<feature type="transmembrane region" description="Helical" evidence="7">
    <location>
        <begin position="56"/>
        <end position="80"/>
    </location>
</feature>
<evidence type="ECO:0000256" key="7">
    <source>
        <dbReference type="RuleBase" id="RU362048"/>
    </source>
</evidence>
<evidence type="ECO:0000256" key="5">
    <source>
        <dbReference type="ARBA" id="ARBA00022989"/>
    </source>
</evidence>
<evidence type="ECO:0000256" key="6">
    <source>
        <dbReference type="ARBA" id="ARBA00023136"/>
    </source>
</evidence>
<dbReference type="Pfam" id="PF01914">
    <property type="entry name" value="MarC"/>
    <property type="match status" value="1"/>
</dbReference>
<keyword evidence="5 7" id="KW-1133">Transmembrane helix</keyword>
<name>A0A066ZUX0_HYDMR</name>
<feature type="transmembrane region" description="Helical" evidence="7">
    <location>
        <begin position="133"/>
        <end position="154"/>
    </location>
</feature>
<dbReference type="InterPro" id="IPR002771">
    <property type="entry name" value="Multi_antbiot-R_MarC"/>
</dbReference>